<proteinExistence type="predicted"/>
<dbReference type="RefSeq" id="XP_015524240.2">
    <property type="nucleotide sequence ID" value="XM_015668754.2"/>
</dbReference>
<reference evidence="2 3" key="1">
    <citation type="submission" date="2025-05" db="UniProtKB">
        <authorList>
            <consortium name="RefSeq"/>
        </authorList>
    </citation>
    <scope>IDENTIFICATION</scope>
    <source>
        <tissue evidence="2 3">Thorax and Abdomen</tissue>
    </source>
</reference>
<evidence type="ECO:0000313" key="3">
    <source>
        <dbReference type="RefSeq" id="XP_046590355.1"/>
    </source>
</evidence>
<dbReference type="Proteomes" id="UP000829291">
    <property type="component" value="Chromosome 3"/>
</dbReference>
<accession>A0A6J0CCT2</accession>
<evidence type="ECO:0000313" key="1">
    <source>
        <dbReference type="Proteomes" id="UP000829291"/>
    </source>
</evidence>
<keyword evidence="1" id="KW-1185">Reference proteome</keyword>
<organism evidence="1 2">
    <name type="scientific">Neodiprion lecontei</name>
    <name type="common">Redheaded pine sawfly</name>
    <dbReference type="NCBI Taxonomy" id="441921"/>
    <lineage>
        <taxon>Eukaryota</taxon>
        <taxon>Metazoa</taxon>
        <taxon>Ecdysozoa</taxon>
        <taxon>Arthropoda</taxon>
        <taxon>Hexapoda</taxon>
        <taxon>Insecta</taxon>
        <taxon>Pterygota</taxon>
        <taxon>Neoptera</taxon>
        <taxon>Endopterygota</taxon>
        <taxon>Hymenoptera</taxon>
        <taxon>Tenthredinoidea</taxon>
        <taxon>Diprionidae</taxon>
        <taxon>Diprioninae</taxon>
        <taxon>Neodiprion</taxon>
    </lineage>
</organism>
<dbReference type="KEGG" id="nlo:107227562"/>
<gene>
    <name evidence="2 3" type="primary">LOC107227562</name>
</gene>
<sequence length="233" mass="26778">MLPNRICFFLHFQIKSRVELRRASLWRQCFVSHVSVSSVRIRGVFLSNLCRSRRTLTACVMEGSRTMEECDETCSSKQDGVAEMRPESRCEDQHRWQTVTNDSYQAPLPNLSRTLGRRRELVKNFISNRVFGEAIDAMIAEPPPEPVSPSEYVESFCDSKFTPFMDRIEYDNRKHTKYPLYGGATVQSYYKSQLDNGTLKARSEIANLNEPFRRSSAFTTPPDLAIREPVGGF</sequence>
<evidence type="ECO:0000313" key="2">
    <source>
        <dbReference type="RefSeq" id="XP_015524240.2"/>
    </source>
</evidence>
<name>A0A6J0CCT2_NEOLC</name>
<dbReference type="GeneID" id="107227562"/>
<protein>
    <submittedName>
        <fullName evidence="2 3">Uncharacterized protein LOC107227562</fullName>
    </submittedName>
</protein>
<dbReference type="OrthoDB" id="7691220at2759"/>
<dbReference type="InParanoid" id="A0A6J0CCT2"/>
<dbReference type="AlphaFoldDB" id="A0A6J0CCT2"/>
<dbReference type="RefSeq" id="XP_046590355.1">
    <property type="nucleotide sequence ID" value="XM_046734399.1"/>
</dbReference>